<dbReference type="EMBL" id="FNJM01000001">
    <property type="protein sequence ID" value="SDO81356.1"/>
    <property type="molecule type" value="Genomic_DNA"/>
</dbReference>
<dbReference type="OrthoDB" id="369370at2"/>
<accession>A0A1H0MM47</accession>
<dbReference type="RefSeq" id="WP_089965451.1">
    <property type="nucleotide sequence ID" value="NZ_FNJM01000001.1"/>
</dbReference>
<organism evidence="3 4">
    <name type="scientific">Clostridium gasigenes</name>
    <dbReference type="NCBI Taxonomy" id="94869"/>
    <lineage>
        <taxon>Bacteria</taxon>
        <taxon>Bacillati</taxon>
        <taxon>Bacillota</taxon>
        <taxon>Clostridia</taxon>
        <taxon>Eubacteriales</taxon>
        <taxon>Clostridiaceae</taxon>
        <taxon>Clostridium</taxon>
    </lineage>
</organism>
<protein>
    <submittedName>
        <fullName evidence="3">Uncharacterized protein</fullName>
    </submittedName>
</protein>
<dbReference type="InterPro" id="IPR011990">
    <property type="entry name" value="TPR-like_helical_dom_sf"/>
</dbReference>
<dbReference type="EMBL" id="JACKWY010000002">
    <property type="protein sequence ID" value="MBB6713651.1"/>
    <property type="molecule type" value="Genomic_DNA"/>
</dbReference>
<evidence type="ECO:0000256" key="1">
    <source>
        <dbReference type="SAM" id="Phobius"/>
    </source>
</evidence>
<dbReference type="SUPFAM" id="SSF81901">
    <property type="entry name" value="HCP-like"/>
    <property type="match status" value="1"/>
</dbReference>
<feature type="transmembrane region" description="Helical" evidence="1">
    <location>
        <begin position="12"/>
        <end position="42"/>
    </location>
</feature>
<name>A0A1H0MM47_9CLOT</name>
<dbReference type="STRING" id="94869.SAMN04488529_101504"/>
<evidence type="ECO:0000313" key="4">
    <source>
        <dbReference type="Proteomes" id="UP000198597"/>
    </source>
</evidence>
<gene>
    <name evidence="2" type="ORF">H7E68_02730</name>
    <name evidence="3" type="ORF">SAMN04488529_101504</name>
</gene>
<reference evidence="3 4" key="1">
    <citation type="submission" date="2016-10" db="EMBL/GenBank/DDBJ databases">
        <authorList>
            <person name="de Groot N.N."/>
        </authorList>
    </citation>
    <scope>NUCLEOTIDE SEQUENCE [LARGE SCALE GENOMIC DNA]</scope>
    <source>
        <strain evidence="3 4">DSM 12272</strain>
    </source>
</reference>
<dbReference type="Proteomes" id="UP000198597">
    <property type="component" value="Unassembled WGS sequence"/>
</dbReference>
<dbReference type="Gene3D" id="1.25.40.10">
    <property type="entry name" value="Tetratricopeptide repeat domain"/>
    <property type="match status" value="1"/>
</dbReference>
<keyword evidence="1" id="KW-0812">Transmembrane</keyword>
<proteinExistence type="predicted"/>
<evidence type="ECO:0000313" key="3">
    <source>
        <dbReference type="EMBL" id="SDO81356.1"/>
    </source>
</evidence>
<dbReference type="Proteomes" id="UP000585258">
    <property type="component" value="Unassembled WGS sequence"/>
</dbReference>
<evidence type="ECO:0000313" key="5">
    <source>
        <dbReference type="Proteomes" id="UP000585258"/>
    </source>
</evidence>
<evidence type="ECO:0000313" key="2">
    <source>
        <dbReference type="EMBL" id="MBB6713651.1"/>
    </source>
</evidence>
<keyword evidence="1" id="KW-1133">Transmembrane helix</keyword>
<keyword evidence="4" id="KW-1185">Reference proteome</keyword>
<reference evidence="2 5" key="2">
    <citation type="submission" date="2020-08" db="EMBL/GenBank/DDBJ databases">
        <title>Clostridia isolated from Swiss meat.</title>
        <authorList>
            <person name="Wambui J."/>
            <person name="Stevens M.J.A."/>
            <person name="Stephan R."/>
        </authorList>
    </citation>
    <scope>NUCLEOTIDE SEQUENCE [LARGE SCALE GENOMIC DNA]</scope>
    <source>
        <strain evidence="2 5">CM001</strain>
    </source>
</reference>
<keyword evidence="1" id="KW-0472">Membrane</keyword>
<sequence length="289" mass="33410">MGKKIELKKYLTLDYIFAAICIIVFVIEPILGGMFMWGYWIYLMVAHRDFLCGFMGNLGVSNNHPNKAVSWYKTAAKVTNSKVKYIRSYVYCEIKYGYVEDADRVLNKILKRREKYKPFNGQDLVDIQMIKSLIEWKKGDVTKAIEILEVPFEKDKSNTLYTTIAYMKTIKGDIAESLEFSKEAYDKFEEDILVKSIYAINLYKNGQKEDAGAIFEALAKGLSNIPDTLYFYSLLLIERGENEEAIVMLKKAMRLLKTTIITIVEPEDYVELLKKLENQEVQEAIQLQA</sequence>
<dbReference type="AlphaFoldDB" id="A0A1H0MM47"/>